<sequence>MDRLGPSSTKQTKAQSQRLPAPSLFIGPPSHNASNISLAPAPTPGPSSHRIPLDRQRSLLSDRSRIDVVESLPTPGAAALNSHLGRRQQQQAEADQQSNNRTDALWAEMQSTLEEVELSAINGTHVFGTSHSKALGELRNAQVALAQAWARSEGESNVAAEDSEAKEGQPKPLSSTTILSTDRAEKLGSNGKVTSKAQNGKSRGERSERSQLEEETENDIMLSRKRREANDRYFQRVNEGVLDVVSKLEEVARAMRGVEQESKEIWGDGESLDEGSVT</sequence>
<evidence type="ECO:0000256" key="1">
    <source>
        <dbReference type="SAM" id="MobiDB-lite"/>
    </source>
</evidence>
<feature type="region of interest" description="Disordered" evidence="1">
    <location>
        <begin position="259"/>
        <end position="278"/>
    </location>
</feature>
<accession>A0ABR0LS19</accession>
<reference evidence="2 3" key="1">
    <citation type="submission" date="2023-08" db="EMBL/GenBank/DDBJ databases">
        <title>Black Yeasts Isolated from many extreme environments.</title>
        <authorList>
            <person name="Coleine C."/>
            <person name="Stajich J.E."/>
            <person name="Selbmann L."/>
        </authorList>
    </citation>
    <scope>NUCLEOTIDE SEQUENCE [LARGE SCALE GENOMIC DNA]</scope>
    <source>
        <strain evidence="2 3">CCFEE 536</strain>
    </source>
</reference>
<feature type="compositionally biased region" description="Basic and acidic residues" evidence="1">
    <location>
        <begin position="202"/>
        <end position="212"/>
    </location>
</feature>
<gene>
    <name evidence="2" type="ORF">LTR16_001129</name>
</gene>
<comment type="caution">
    <text evidence="2">The sequence shown here is derived from an EMBL/GenBank/DDBJ whole genome shotgun (WGS) entry which is preliminary data.</text>
</comment>
<feature type="compositionally biased region" description="Polar residues" evidence="1">
    <location>
        <begin position="191"/>
        <end position="201"/>
    </location>
</feature>
<organism evidence="2 3">
    <name type="scientific">Cryomyces antarcticus</name>
    <dbReference type="NCBI Taxonomy" id="329879"/>
    <lineage>
        <taxon>Eukaryota</taxon>
        <taxon>Fungi</taxon>
        <taxon>Dikarya</taxon>
        <taxon>Ascomycota</taxon>
        <taxon>Pezizomycotina</taxon>
        <taxon>Dothideomycetes</taxon>
        <taxon>Dothideomycetes incertae sedis</taxon>
        <taxon>Cryomyces</taxon>
    </lineage>
</organism>
<evidence type="ECO:0000313" key="3">
    <source>
        <dbReference type="Proteomes" id="UP001357485"/>
    </source>
</evidence>
<feature type="region of interest" description="Disordered" evidence="1">
    <location>
        <begin position="1"/>
        <end position="101"/>
    </location>
</feature>
<proteinExistence type="predicted"/>
<feature type="compositionally biased region" description="Low complexity" evidence="1">
    <location>
        <begin position="88"/>
        <end position="97"/>
    </location>
</feature>
<dbReference type="Pfam" id="PF17242">
    <property type="entry name" value="DUF5315"/>
    <property type="match status" value="1"/>
</dbReference>
<protein>
    <submittedName>
        <fullName evidence="2">Uncharacterized protein</fullName>
    </submittedName>
</protein>
<feature type="compositionally biased region" description="Polar residues" evidence="1">
    <location>
        <begin position="1"/>
        <end position="18"/>
    </location>
</feature>
<name>A0ABR0LS19_9PEZI</name>
<feature type="compositionally biased region" description="Basic and acidic residues" evidence="1">
    <location>
        <begin position="51"/>
        <end position="68"/>
    </location>
</feature>
<evidence type="ECO:0000313" key="2">
    <source>
        <dbReference type="EMBL" id="KAK5201888.1"/>
    </source>
</evidence>
<dbReference type="EMBL" id="JAVRRA010016462">
    <property type="protein sequence ID" value="KAK5201888.1"/>
    <property type="molecule type" value="Genomic_DNA"/>
</dbReference>
<dbReference type="Proteomes" id="UP001357485">
    <property type="component" value="Unassembled WGS sequence"/>
</dbReference>
<keyword evidence="3" id="KW-1185">Reference proteome</keyword>
<feature type="region of interest" description="Disordered" evidence="1">
    <location>
        <begin position="155"/>
        <end position="228"/>
    </location>
</feature>